<sequence>MTATHRGAQADASAPAGPLPAEAAAKRVAWLRDELDRHNYQYYVLDAPTIPDAEYDALFSELQALELEHPELQTPDSPTQRVGGEPLSAFDSVRHRVPMLSLNNGFADDDVLNFDRRCAQGLGRTAPAAGEQDLFSAADAVEYACELKFDGLAMSLRYEDGRLVQAATRGDGETGEDVTVNVRTIKAIPLKLRGQAPAVLEVRGEVFMYRGDFDKLNERQAEAGEKTFVNPRNAAAGSLRQLDPRITAKRPLSFFAYGLGELQGVDRPPTHSVMLDGFAALGLPVCKDRAVVKGAQGLLDFYRDIGQRRDVLPYDIDGVVYKVNALAEQERLGFVSRAPRFALAHKFPAQEMTTIVEDIEVQVGRTGAITPVARLKPVFVGGVTVTNATLHNEDEIRRKDVHIGDTVIVRRAGDVIPEVVGVVTERRPADARAFVMPTACPVCGSHIEKLEDEAIARCTGGLICAAQRKQALLHFAQRRAMDIEGLGDKLVEQLVDQGIVRTPADLFKLGVAKLAALERMADKSAANLVVAIDASRETTMNRFIFALGIRHVGEATAKDLARHFGKLDALMAADEAALLEVNDVGPVVAQSIAHFFAEPHNVEVIEQLRAAGVHWAESEPVAKAPAPLSGKTFVLTGTLPTMSREDAKELLEAAGAKVAGSVSKKTDYVVAGAEAGSKLDKAEALGVPVLDEAGMLALLAEAGAAPAQE</sequence>
<organism evidence="18 19">
    <name type="scientific">Cupriavidus necator (strain ATCC 43291 / DSM 13513 / CCUG 52238 / LMG 8453 / N-1)</name>
    <name type="common">Ralstonia eutropha</name>
    <dbReference type="NCBI Taxonomy" id="1042878"/>
    <lineage>
        <taxon>Bacteria</taxon>
        <taxon>Pseudomonadati</taxon>
        <taxon>Pseudomonadota</taxon>
        <taxon>Betaproteobacteria</taxon>
        <taxon>Burkholderiales</taxon>
        <taxon>Burkholderiaceae</taxon>
        <taxon>Cupriavidus</taxon>
    </lineage>
</organism>
<keyword evidence="5 15" id="KW-0235">DNA replication</keyword>
<dbReference type="AlphaFoldDB" id="G0EYF0"/>
<feature type="binding site" evidence="15">
    <location>
        <position position="443"/>
    </location>
    <ligand>
        <name>Zn(2+)</name>
        <dbReference type="ChEBI" id="CHEBI:29105"/>
    </ligand>
</feature>
<dbReference type="EMBL" id="CP002877">
    <property type="protein sequence ID" value="AEI77338.1"/>
    <property type="molecule type" value="Genomic_DNA"/>
</dbReference>
<evidence type="ECO:0000313" key="18">
    <source>
        <dbReference type="EMBL" id="AEI77338.1"/>
    </source>
</evidence>
<dbReference type="NCBIfam" id="TIGR00575">
    <property type="entry name" value="dnlj"/>
    <property type="match status" value="1"/>
</dbReference>
<evidence type="ECO:0000256" key="10">
    <source>
        <dbReference type="ARBA" id="ARBA00023027"/>
    </source>
</evidence>
<dbReference type="SMART" id="SM00278">
    <property type="entry name" value="HhH1"/>
    <property type="match status" value="4"/>
</dbReference>
<dbReference type="HOGENOM" id="CLU_007764_2_1_4"/>
<evidence type="ECO:0000256" key="13">
    <source>
        <dbReference type="ARBA" id="ARBA00034005"/>
    </source>
</evidence>
<dbReference type="GeneID" id="34309611"/>
<feature type="binding site" evidence="15">
    <location>
        <begin position="101"/>
        <end position="102"/>
    </location>
    <ligand>
        <name>NAD(+)</name>
        <dbReference type="ChEBI" id="CHEBI:57540"/>
    </ligand>
</feature>
<evidence type="ECO:0000256" key="7">
    <source>
        <dbReference type="ARBA" id="ARBA00022763"/>
    </source>
</evidence>
<dbReference type="GO" id="GO:0046872">
    <property type="term" value="F:metal ion binding"/>
    <property type="evidence" value="ECO:0007669"/>
    <property type="project" value="UniProtKB-KW"/>
</dbReference>
<dbReference type="InterPro" id="IPR004150">
    <property type="entry name" value="NAD_DNA_ligase_OB"/>
</dbReference>
<keyword evidence="6 15" id="KW-0479">Metal-binding</keyword>
<proteinExistence type="inferred from homology"/>
<dbReference type="InterPro" id="IPR033136">
    <property type="entry name" value="DNA_ligase_CS"/>
</dbReference>
<evidence type="ECO:0000256" key="6">
    <source>
        <dbReference type="ARBA" id="ARBA00022723"/>
    </source>
</evidence>
<dbReference type="Gene3D" id="3.40.50.10190">
    <property type="entry name" value="BRCT domain"/>
    <property type="match status" value="1"/>
</dbReference>
<dbReference type="Proteomes" id="UP000006798">
    <property type="component" value="Chromosome 1"/>
</dbReference>
<dbReference type="FunFam" id="1.10.150.20:FF:000007">
    <property type="entry name" value="DNA ligase"/>
    <property type="match status" value="1"/>
</dbReference>
<dbReference type="SMART" id="SM00532">
    <property type="entry name" value="LIGANc"/>
    <property type="match status" value="1"/>
</dbReference>
<dbReference type="Gene3D" id="2.40.50.140">
    <property type="entry name" value="Nucleic acid-binding proteins"/>
    <property type="match status" value="1"/>
</dbReference>
<evidence type="ECO:0000256" key="14">
    <source>
        <dbReference type="ARBA" id="ARBA00060881"/>
    </source>
</evidence>
<dbReference type="InterPro" id="IPR013839">
    <property type="entry name" value="DNAligase_adenylation"/>
</dbReference>
<feature type="binding site" evidence="15">
    <location>
        <position position="464"/>
    </location>
    <ligand>
        <name>Zn(2+)</name>
        <dbReference type="ChEBI" id="CHEBI:29105"/>
    </ligand>
</feature>
<dbReference type="InterPro" id="IPR012340">
    <property type="entry name" value="NA-bd_OB-fold"/>
</dbReference>
<dbReference type="GO" id="GO:0006260">
    <property type="term" value="P:DNA replication"/>
    <property type="evidence" value="ECO:0007669"/>
    <property type="project" value="UniProtKB-KW"/>
</dbReference>
<dbReference type="SUPFAM" id="SSF56091">
    <property type="entry name" value="DNA ligase/mRNA capping enzyme, catalytic domain"/>
    <property type="match status" value="1"/>
</dbReference>
<dbReference type="SUPFAM" id="SSF47781">
    <property type="entry name" value="RuvA domain 2-like"/>
    <property type="match status" value="1"/>
</dbReference>
<evidence type="ECO:0000256" key="5">
    <source>
        <dbReference type="ARBA" id="ARBA00022705"/>
    </source>
</evidence>
<dbReference type="Pfam" id="PF03119">
    <property type="entry name" value="DNA_ligase_ZBD"/>
    <property type="match status" value="1"/>
</dbReference>
<evidence type="ECO:0000256" key="4">
    <source>
        <dbReference type="ARBA" id="ARBA00022598"/>
    </source>
</evidence>
<feature type="binding site" evidence="15">
    <location>
        <position position="346"/>
    </location>
    <ligand>
        <name>NAD(+)</name>
        <dbReference type="ChEBI" id="CHEBI:57540"/>
    </ligand>
</feature>
<feature type="domain" description="BRCT" evidence="17">
    <location>
        <begin position="623"/>
        <end position="709"/>
    </location>
</feature>
<feature type="binding site" evidence="15">
    <location>
        <position position="146"/>
    </location>
    <ligand>
        <name>NAD(+)</name>
        <dbReference type="ChEBI" id="CHEBI:57540"/>
    </ligand>
</feature>
<dbReference type="PANTHER" id="PTHR23389">
    <property type="entry name" value="CHROMOSOME TRANSMISSION FIDELITY FACTOR 18"/>
    <property type="match status" value="1"/>
</dbReference>
<reference evidence="18 19" key="1">
    <citation type="journal article" date="2011" name="J. Bacteriol.">
        <title>Complete genome sequence of the type strain Cupriavidus necator N-1.</title>
        <authorList>
            <person name="Poehlein A."/>
            <person name="Kusian B."/>
            <person name="Friedrich B."/>
            <person name="Daniel R."/>
            <person name="Bowien B."/>
        </authorList>
    </citation>
    <scope>NUCLEOTIDE SEQUENCE [LARGE SCALE GENOMIC DNA]</scope>
    <source>
        <strain evidence="19">ATCC 43291 / DSM 13513 / CCUG 52238 / LMG 8453 / N-1</strain>
    </source>
</reference>
<feature type="binding site" evidence="15">
    <location>
        <begin position="52"/>
        <end position="56"/>
    </location>
    <ligand>
        <name>NAD(+)</name>
        <dbReference type="ChEBI" id="CHEBI:57540"/>
    </ligand>
</feature>
<dbReference type="InterPro" id="IPR041663">
    <property type="entry name" value="DisA/LigA_HHH"/>
</dbReference>
<dbReference type="InterPro" id="IPR003583">
    <property type="entry name" value="Hlx-hairpin-Hlx_DNA-bd_motif"/>
</dbReference>
<dbReference type="RefSeq" id="WP_013956966.1">
    <property type="nucleotide sequence ID" value="NC_015726.1"/>
</dbReference>
<dbReference type="SMART" id="SM00292">
    <property type="entry name" value="BRCT"/>
    <property type="match status" value="1"/>
</dbReference>
<dbReference type="Pfam" id="PF00533">
    <property type="entry name" value="BRCT"/>
    <property type="match status" value="1"/>
</dbReference>
<dbReference type="SUPFAM" id="SSF52113">
    <property type="entry name" value="BRCT domain"/>
    <property type="match status" value="1"/>
</dbReference>
<dbReference type="PANTHER" id="PTHR23389:SF9">
    <property type="entry name" value="DNA LIGASE"/>
    <property type="match status" value="1"/>
</dbReference>
<comment type="catalytic activity">
    <reaction evidence="13 15 16">
        <text>NAD(+) + (deoxyribonucleotide)n-3'-hydroxyl + 5'-phospho-(deoxyribonucleotide)m = (deoxyribonucleotide)n+m + AMP + beta-nicotinamide D-nucleotide.</text>
        <dbReference type="EC" id="6.5.1.2"/>
    </reaction>
</comment>
<keyword evidence="10 15" id="KW-0520">NAD</keyword>
<dbReference type="SUPFAM" id="SSF50249">
    <property type="entry name" value="Nucleic acid-binding proteins"/>
    <property type="match status" value="1"/>
</dbReference>
<dbReference type="GO" id="GO:0003677">
    <property type="term" value="F:DNA binding"/>
    <property type="evidence" value="ECO:0007669"/>
    <property type="project" value="InterPro"/>
</dbReference>
<evidence type="ECO:0000256" key="11">
    <source>
        <dbReference type="ARBA" id="ARBA00023204"/>
    </source>
</evidence>
<dbReference type="Pfam" id="PF14520">
    <property type="entry name" value="HHH_5"/>
    <property type="match status" value="1"/>
</dbReference>
<evidence type="ECO:0000256" key="12">
    <source>
        <dbReference type="ARBA" id="ARBA00023211"/>
    </source>
</evidence>
<dbReference type="PROSITE" id="PS50172">
    <property type="entry name" value="BRCT"/>
    <property type="match status" value="1"/>
</dbReference>
<dbReference type="InterPro" id="IPR001679">
    <property type="entry name" value="DNA_ligase"/>
</dbReference>
<dbReference type="InterPro" id="IPR036420">
    <property type="entry name" value="BRCT_dom_sf"/>
</dbReference>
<dbReference type="GO" id="GO:0003911">
    <property type="term" value="F:DNA ligase (NAD+) activity"/>
    <property type="evidence" value="ECO:0007669"/>
    <property type="project" value="UniProtKB-UniRule"/>
</dbReference>
<evidence type="ECO:0000256" key="1">
    <source>
        <dbReference type="ARBA" id="ARBA00004067"/>
    </source>
</evidence>
<keyword evidence="11 15" id="KW-0234">DNA repair</keyword>
<dbReference type="InterPro" id="IPR001357">
    <property type="entry name" value="BRCT_dom"/>
</dbReference>
<keyword evidence="9 15" id="KW-0460">Magnesium</keyword>
<dbReference type="NCBIfam" id="NF005932">
    <property type="entry name" value="PRK07956.1"/>
    <property type="match status" value="1"/>
</dbReference>
<comment type="caution">
    <text evidence="15">Lacks conserved residue(s) required for the propagation of feature annotation.</text>
</comment>
<dbReference type="InterPro" id="IPR018239">
    <property type="entry name" value="DNA_ligase_AS"/>
</dbReference>
<dbReference type="PROSITE" id="PS01055">
    <property type="entry name" value="DNA_LIGASE_N1"/>
    <property type="match status" value="1"/>
</dbReference>
<dbReference type="InterPro" id="IPR013840">
    <property type="entry name" value="DNAligase_N"/>
</dbReference>
<dbReference type="Gene3D" id="6.20.10.30">
    <property type="match status" value="1"/>
</dbReference>
<dbReference type="EC" id="6.5.1.2" evidence="2 15"/>
<dbReference type="Pfam" id="PF12826">
    <property type="entry name" value="HHH_2"/>
    <property type="match status" value="1"/>
</dbReference>
<comment type="cofactor">
    <cofactor evidence="15">
        <name>Mg(2+)</name>
        <dbReference type="ChEBI" id="CHEBI:18420"/>
    </cofactor>
    <cofactor evidence="15">
        <name>Mn(2+)</name>
        <dbReference type="ChEBI" id="CHEBI:29035"/>
    </cofactor>
</comment>
<name>G0EYF0_CUPNN</name>
<dbReference type="GO" id="GO:0005829">
    <property type="term" value="C:cytosol"/>
    <property type="evidence" value="ECO:0007669"/>
    <property type="project" value="TreeGrafter"/>
</dbReference>
<evidence type="ECO:0000313" key="19">
    <source>
        <dbReference type="Proteomes" id="UP000006798"/>
    </source>
</evidence>
<accession>G0EYF0</accession>
<dbReference type="Pfam" id="PF03120">
    <property type="entry name" value="OB_DNA_ligase"/>
    <property type="match status" value="1"/>
</dbReference>
<keyword evidence="7 15" id="KW-0227">DNA damage</keyword>
<keyword evidence="12 15" id="KW-0464">Manganese</keyword>
<dbReference type="FunFam" id="1.10.287.610:FF:000002">
    <property type="entry name" value="DNA ligase"/>
    <property type="match status" value="1"/>
</dbReference>
<dbReference type="InterPro" id="IPR004149">
    <property type="entry name" value="Znf_DNAligase_C4"/>
</dbReference>
<evidence type="ECO:0000259" key="17">
    <source>
        <dbReference type="PROSITE" id="PS50172"/>
    </source>
</evidence>
<dbReference type="FunFam" id="3.40.50.10190:FF:000054">
    <property type="entry name" value="DNA ligase"/>
    <property type="match status" value="1"/>
</dbReference>
<evidence type="ECO:0000256" key="9">
    <source>
        <dbReference type="ARBA" id="ARBA00022842"/>
    </source>
</evidence>
<comment type="function">
    <text evidence="1 15">DNA ligase that catalyzes the formation of phosphodiester linkages between 5'-phosphoryl and 3'-hydroxyl groups in double-stranded DNA using NAD as a coenzyme and as the energy source for the reaction. It is essential for DNA replication and repair of damaged DNA.</text>
</comment>
<keyword evidence="4 15" id="KW-0436">Ligase</keyword>
<evidence type="ECO:0000256" key="3">
    <source>
        <dbReference type="ARBA" id="ARBA00013308"/>
    </source>
</evidence>
<dbReference type="Pfam" id="PF01653">
    <property type="entry name" value="DNA_ligase_aden"/>
    <property type="match status" value="1"/>
</dbReference>
<dbReference type="PROSITE" id="PS01056">
    <property type="entry name" value="DNA_LIGASE_N2"/>
    <property type="match status" value="1"/>
</dbReference>
<feature type="binding site" evidence="15">
    <location>
        <position position="322"/>
    </location>
    <ligand>
        <name>NAD(+)</name>
        <dbReference type="ChEBI" id="CHEBI:57540"/>
    </ligand>
</feature>
<protein>
    <recommendedName>
        <fullName evidence="3 15">DNA ligase</fullName>
        <ecNumber evidence="2 15">6.5.1.2</ecNumber>
    </recommendedName>
    <alternativeName>
        <fullName evidence="15">Polydeoxyribonucleotide synthase [NAD(+)]</fullName>
    </alternativeName>
</protein>
<dbReference type="InterPro" id="IPR010994">
    <property type="entry name" value="RuvA_2-like"/>
</dbReference>
<comment type="similarity">
    <text evidence="14 15">Belongs to the NAD-dependent DNA ligase family. LigA subfamily.</text>
</comment>
<dbReference type="Gene3D" id="1.10.150.20">
    <property type="entry name" value="5' to 3' exonuclease, C-terminal subdomain"/>
    <property type="match status" value="2"/>
</dbReference>
<feature type="binding site" evidence="15">
    <location>
        <position position="169"/>
    </location>
    <ligand>
        <name>NAD(+)</name>
        <dbReference type="ChEBI" id="CHEBI:57540"/>
    </ligand>
</feature>
<gene>
    <name evidence="15 18" type="primary">ligA</name>
    <name evidence="18" type="ordered locus">CNE_1c19980</name>
</gene>
<dbReference type="CDD" id="cd00114">
    <property type="entry name" value="LIGANc"/>
    <property type="match status" value="1"/>
</dbReference>
<dbReference type="PIRSF" id="PIRSF001604">
    <property type="entry name" value="LigA"/>
    <property type="match status" value="1"/>
</dbReference>
<dbReference type="FunFam" id="2.40.50.140:FF:000012">
    <property type="entry name" value="DNA ligase"/>
    <property type="match status" value="1"/>
</dbReference>
<evidence type="ECO:0000256" key="8">
    <source>
        <dbReference type="ARBA" id="ARBA00022833"/>
    </source>
</evidence>
<keyword evidence="8 15" id="KW-0862">Zinc</keyword>
<dbReference type="Gene3D" id="1.10.287.610">
    <property type="entry name" value="Helix hairpin bin"/>
    <property type="match status" value="1"/>
</dbReference>
<feature type="binding site" evidence="15">
    <location>
        <position position="205"/>
    </location>
    <ligand>
        <name>NAD(+)</name>
        <dbReference type="ChEBI" id="CHEBI:57540"/>
    </ligand>
</feature>
<dbReference type="FunFam" id="1.10.150.20:FF:000006">
    <property type="entry name" value="DNA ligase"/>
    <property type="match status" value="1"/>
</dbReference>
<evidence type="ECO:0000256" key="16">
    <source>
        <dbReference type="RuleBase" id="RU000618"/>
    </source>
</evidence>
<evidence type="ECO:0000256" key="15">
    <source>
        <dbReference type="HAMAP-Rule" id="MF_01588"/>
    </source>
</evidence>
<dbReference type="CDD" id="cd17748">
    <property type="entry name" value="BRCT_DNA_ligase_like"/>
    <property type="match status" value="1"/>
</dbReference>
<dbReference type="GO" id="GO:0006281">
    <property type="term" value="P:DNA repair"/>
    <property type="evidence" value="ECO:0007669"/>
    <property type="project" value="UniProtKB-KW"/>
</dbReference>
<feature type="binding site" evidence="15">
    <location>
        <position position="440"/>
    </location>
    <ligand>
        <name>Zn(2+)</name>
        <dbReference type="ChEBI" id="CHEBI:29105"/>
    </ligand>
</feature>
<feature type="active site" description="N6-AMP-lysine intermediate" evidence="15">
    <location>
        <position position="148"/>
    </location>
</feature>
<dbReference type="KEGG" id="cnc:CNE_1c19980"/>
<dbReference type="HAMAP" id="MF_01588">
    <property type="entry name" value="DNA_ligase_A"/>
    <property type="match status" value="1"/>
</dbReference>
<dbReference type="FunFam" id="3.30.470.30:FF:000001">
    <property type="entry name" value="DNA ligase"/>
    <property type="match status" value="1"/>
</dbReference>
<dbReference type="Gene3D" id="3.30.470.30">
    <property type="entry name" value="DNA ligase/mRNA capping enzyme"/>
    <property type="match status" value="1"/>
</dbReference>
<evidence type="ECO:0000256" key="2">
    <source>
        <dbReference type="ARBA" id="ARBA00012722"/>
    </source>
</evidence>